<dbReference type="AlphaFoldDB" id="A0A2A6CUM7"/>
<keyword evidence="2" id="KW-1185">Reference proteome</keyword>
<organism evidence="1 2">
    <name type="scientific">Pristionchus pacificus</name>
    <name type="common">Parasitic nematode worm</name>
    <dbReference type="NCBI Taxonomy" id="54126"/>
    <lineage>
        <taxon>Eukaryota</taxon>
        <taxon>Metazoa</taxon>
        <taxon>Ecdysozoa</taxon>
        <taxon>Nematoda</taxon>
        <taxon>Chromadorea</taxon>
        <taxon>Rhabditida</taxon>
        <taxon>Rhabditina</taxon>
        <taxon>Diplogasteromorpha</taxon>
        <taxon>Diplogasteroidea</taxon>
        <taxon>Neodiplogasteridae</taxon>
        <taxon>Pristionchus</taxon>
    </lineage>
</organism>
<evidence type="ECO:0000313" key="2">
    <source>
        <dbReference type="Proteomes" id="UP000005239"/>
    </source>
</evidence>
<evidence type="ECO:0000313" key="1">
    <source>
        <dbReference type="EnsemblMetazoa" id="PPA42943.1"/>
    </source>
</evidence>
<protein>
    <submittedName>
        <fullName evidence="1">Uncharacterized protein</fullName>
    </submittedName>
</protein>
<reference evidence="2" key="1">
    <citation type="journal article" date="2008" name="Nat. Genet.">
        <title>The Pristionchus pacificus genome provides a unique perspective on nematode lifestyle and parasitism.</title>
        <authorList>
            <person name="Dieterich C."/>
            <person name="Clifton S.W."/>
            <person name="Schuster L.N."/>
            <person name="Chinwalla A."/>
            <person name="Delehaunty K."/>
            <person name="Dinkelacker I."/>
            <person name="Fulton L."/>
            <person name="Fulton R."/>
            <person name="Godfrey J."/>
            <person name="Minx P."/>
            <person name="Mitreva M."/>
            <person name="Roeseler W."/>
            <person name="Tian H."/>
            <person name="Witte H."/>
            <person name="Yang S.P."/>
            <person name="Wilson R.K."/>
            <person name="Sommer R.J."/>
        </authorList>
    </citation>
    <scope>NUCLEOTIDE SEQUENCE [LARGE SCALE GENOMIC DNA]</scope>
    <source>
        <strain evidence="2">PS312</strain>
    </source>
</reference>
<accession>A0A2A6CUM7</accession>
<name>A0A2A6CUM7_PRIPA</name>
<gene>
    <name evidence="1" type="primary">WBGene00281312</name>
</gene>
<accession>A0A8R1Z7K5</accession>
<dbReference type="EnsemblMetazoa" id="PPA42943.1">
    <property type="protein sequence ID" value="PPA42943.1"/>
    <property type="gene ID" value="WBGene00281312"/>
</dbReference>
<sequence>MSQKRDHMGRLVATLRFAKLMQIGPLDFLSALDDNSIIGVLSNVHSCELAMDETEGSSGIVPHRREVEQRQSSICRPSRIIRWAKPVACEMPPGSAYTHEGLSSNIRLIEFITRNKITYLMFIMHDAGLINEDFRNFWTANRDFYPSIFWFDIFEVWSFHLPILEVVEFIVILGCLVWRCPCYDRNVDLKKEKERKCSVTQTTFIILPFTIDP</sequence>
<reference evidence="1" key="2">
    <citation type="submission" date="2022-06" db="UniProtKB">
        <authorList>
            <consortium name="EnsemblMetazoa"/>
        </authorList>
    </citation>
    <scope>IDENTIFICATION</scope>
    <source>
        <strain evidence="1">PS312</strain>
    </source>
</reference>
<dbReference type="Proteomes" id="UP000005239">
    <property type="component" value="Unassembled WGS sequence"/>
</dbReference>
<proteinExistence type="predicted"/>